<keyword evidence="1" id="KW-1208">Phospholipid metabolism</keyword>
<dbReference type="PROSITE" id="PS50035">
    <property type="entry name" value="PLD"/>
    <property type="match status" value="2"/>
</dbReference>
<gene>
    <name evidence="3" type="primary">ybhO</name>
    <name evidence="1" type="synonym">clsB</name>
    <name evidence="3" type="ORF">AW10_02672</name>
</gene>
<dbReference type="CDD" id="cd09159">
    <property type="entry name" value="PLDc_ybhO_like_2"/>
    <property type="match status" value="1"/>
</dbReference>
<dbReference type="Gene3D" id="3.30.870.10">
    <property type="entry name" value="Endonuclease Chain A"/>
    <property type="match status" value="2"/>
</dbReference>
<comment type="function">
    <text evidence="1">Catalyzes the phosphatidyl group transfer from one phosphatidylglycerol molecule to another to form cardiolipin (CL) (diphosphatidylglycerol) and glycerol.</text>
</comment>
<feature type="active site" evidence="1">
    <location>
        <position position="120"/>
    </location>
</feature>
<keyword evidence="1 3" id="KW-0808">Transferase</keyword>
<proteinExistence type="inferred from homology"/>
<dbReference type="Pfam" id="PF13091">
    <property type="entry name" value="PLDc_2"/>
    <property type="match status" value="2"/>
</dbReference>
<dbReference type="NCBIfam" id="NF008427">
    <property type="entry name" value="PRK11263.1"/>
    <property type="match status" value="1"/>
</dbReference>
<dbReference type="InterPro" id="IPR025202">
    <property type="entry name" value="PLD-like_dom"/>
</dbReference>
<dbReference type="GO" id="GO:0032049">
    <property type="term" value="P:cardiolipin biosynthetic process"/>
    <property type="evidence" value="ECO:0007669"/>
    <property type="project" value="InterPro"/>
</dbReference>
<evidence type="ECO:0000259" key="2">
    <source>
        <dbReference type="PROSITE" id="PS50035"/>
    </source>
</evidence>
<keyword evidence="1" id="KW-1003">Cell membrane</keyword>
<feature type="domain" description="PLD phosphodiesterase" evidence="2">
    <location>
        <begin position="288"/>
        <end position="315"/>
    </location>
</feature>
<sequence>MAAEFLTGNRLTLLNSGAEYFPDLIGAIDGAQHEVHLESYIFEDDATGQAVAAALARAARRGVTVRVLVDGFGGREFANSLQPALLAAGVQAMVYRPDIARFRLRRHRLRRLHRKLAVIDGEIAYVGGINVIDDLNTPYQIPPRYDYAVRIEGPLLAPIQQAQHRLWEIVQWASLNRRHRVTRRVPTELAARGEQTAAFLVRDNILHRRDIEDAYLEAIGSAQHDILLANAYFLPGRRFRRALHDAVKRDVRVVILLQGRIEYRLIHYATQALYGRLLGAGIRIFEYRRSFLHAKVAVIDSHWATVGSSNIDPFSLLLAREANIVVKDTAFAESLRASLDQAMRNGARELPVDSWKRLPWHSRLLRWASYNLVRMVVGLVGYGGKH</sequence>
<dbReference type="EC" id="2.7.8.-" evidence="1"/>
<dbReference type="SUPFAM" id="SSF56024">
    <property type="entry name" value="Phospholipase D/nuclease"/>
    <property type="match status" value="2"/>
</dbReference>
<dbReference type="InterPro" id="IPR001736">
    <property type="entry name" value="PLipase_D/transphosphatidylase"/>
</dbReference>
<keyword evidence="1" id="KW-0594">Phospholipid biosynthesis</keyword>
<dbReference type="PATRIC" id="fig|1454003.3.peg.2726"/>
<comment type="caution">
    <text evidence="3">The sequence shown here is derived from an EMBL/GenBank/DDBJ whole genome shotgun (WGS) entry which is preliminary data.</text>
</comment>
<organism evidence="3 4">
    <name type="scientific">Candidatus Accumulibacter appositus</name>
    <dbReference type="NCBI Taxonomy" id="1454003"/>
    <lineage>
        <taxon>Bacteria</taxon>
        <taxon>Pseudomonadati</taxon>
        <taxon>Pseudomonadota</taxon>
        <taxon>Betaproteobacteria</taxon>
        <taxon>Candidatus Accumulibacter</taxon>
    </lineage>
</organism>
<dbReference type="HAMAP" id="MF_01917">
    <property type="entry name" value="Cardiolipin_synth_ClsB"/>
    <property type="match status" value="1"/>
</dbReference>
<feature type="active site" evidence="1">
    <location>
        <position position="293"/>
    </location>
</feature>
<dbReference type="PANTHER" id="PTHR21248">
    <property type="entry name" value="CARDIOLIPIN SYNTHASE"/>
    <property type="match status" value="1"/>
</dbReference>
<comment type="subcellular location">
    <subcellularLocation>
        <location evidence="1">Cell membrane</location>
        <topology evidence="1">Peripheral membrane protein</topology>
    </subcellularLocation>
</comment>
<protein>
    <recommendedName>
        <fullName evidence="1">Cardiolipin synthase B</fullName>
        <shortName evidence="1">CL synthase</shortName>
        <ecNumber evidence="1">2.7.8.-</ecNumber>
    </recommendedName>
</protein>
<dbReference type="CDD" id="cd09110">
    <property type="entry name" value="PLDc_CLS_1"/>
    <property type="match status" value="1"/>
</dbReference>
<keyword evidence="1" id="KW-0444">Lipid biosynthesis</keyword>
<keyword evidence="1" id="KW-0443">Lipid metabolism</keyword>
<feature type="active site" evidence="1">
    <location>
        <position position="300"/>
    </location>
</feature>
<dbReference type="PANTHER" id="PTHR21248:SF22">
    <property type="entry name" value="PHOSPHOLIPASE D"/>
    <property type="match status" value="1"/>
</dbReference>
<evidence type="ECO:0000313" key="4">
    <source>
        <dbReference type="Proteomes" id="UP000021816"/>
    </source>
</evidence>
<evidence type="ECO:0000313" key="3">
    <source>
        <dbReference type="EMBL" id="EXI79030.1"/>
    </source>
</evidence>
<dbReference type="GO" id="GO:0005886">
    <property type="term" value="C:plasma membrane"/>
    <property type="evidence" value="ECO:0007669"/>
    <property type="project" value="UniProtKB-SubCell"/>
</dbReference>
<accession>A0A011PQ89</accession>
<feature type="active site" evidence="1">
    <location>
        <position position="113"/>
    </location>
</feature>
<comment type="catalytic activity">
    <reaction evidence="1">
        <text>2 a 1,2-diacyl-sn-glycero-3-phospho-(1'-sn-glycerol) = a cardiolipin + glycerol</text>
        <dbReference type="Rhea" id="RHEA:31451"/>
        <dbReference type="ChEBI" id="CHEBI:17754"/>
        <dbReference type="ChEBI" id="CHEBI:62237"/>
        <dbReference type="ChEBI" id="CHEBI:64716"/>
    </reaction>
</comment>
<name>A0A011PQ89_9PROT</name>
<dbReference type="Proteomes" id="UP000021816">
    <property type="component" value="Unassembled WGS sequence"/>
</dbReference>
<evidence type="ECO:0000256" key="1">
    <source>
        <dbReference type="HAMAP-Rule" id="MF_01917"/>
    </source>
</evidence>
<dbReference type="AlphaFoldDB" id="A0A011PQ89"/>
<comment type="similarity">
    <text evidence="1">Belongs to the phospholipase D family. Cardiolipin synthase subfamily. ClsB sub-subfamily.</text>
</comment>
<keyword evidence="1" id="KW-0472">Membrane</keyword>
<feature type="active site" evidence="1">
    <location>
        <position position="295"/>
    </location>
</feature>
<dbReference type="STRING" id="1454003.AW10_02672"/>
<reference evidence="3 4" key="1">
    <citation type="submission" date="2014-02" db="EMBL/GenBank/DDBJ databases">
        <title>Expanding our view of genomic diversity in Candidatus Accumulibacter clades.</title>
        <authorList>
            <person name="Skennerton C.T."/>
            <person name="Barr J.J."/>
            <person name="Slater F.R."/>
            <person name="Bond P.L."/>
            <person name="Tyson G.W."/>
        </authorList>
    </citation>
    <scope>NUCLEOTIDE SEQUENCE [LARGE SCALE GENOMIC DNA]</scope>
    <source>
        <strain evidence="4">BA-92</strain>
    </source>
</reference>
<dbReference type="EMBL" id="JEMX01000061">
    <property type="protein sequence ID" value="EXI79030.1"/>
    <property type="molecule type" value="Genomic_DNA"/>
</dbReference>
<dbReference type="SMART" id="SM00155">
    <property type="entry name" value="PLDc"/>
    <property type="match status" value="2"/>
</dbReference>
<dbReference type="GO" id="GO:0008808">
    <property type="term" value="F:cardiolipin synthase activity"/>
    <property type="evidence" value="ECO:0007669"/>
    <property type="project" value="InterPro"/>
</dbReference>
<dbReference type="InterPro" id="IPR030872">
    <property type="entry name" value="Cardiolipin_synth_ClsB"/>
</dbReference>
<feature type="active site" evidence="1">
    <location>
        <position position="115"/>
    </location>
</feature>
<feature type="domain" description="PLD phosphodiesterase" evidence="2">
    <location>
        <begin position="108"/>
        <end position="135"/>
    </location>
</feature>